<keyword evidence="4" id="KW-0052">Apoplast</keyword>
<protein>
    <recommendedName>
        <fullName evidence="4">Dirigent protein</fullName>
    </recommendedName>
</protein>
<feature type="chain" id="PRO_5043056658" description="Dirigent protein" evidence="4">
    <location>
        <begin position="26"/>
        <end position="246"/>
    </location>
</feature>
<reference evidence="6" key="1">
    <citation type="submission" date="2025-08" db="UniProtKB">
        <authorList>
            <consortium name="RefSeq"/>
        </authorList>
    </citation>
    <scope>IDENTIFICATION</scope>
</reference>
<dbReference type="eggNOG" id="ENOG502RYKV">
    <property type="taxonomic scope" value="Eukaryota"/>
</dbReference>
<sequence length="246" mass="26442">MGKTSYTCILNLIIFLFISNESASSARILGDQSQYPHPRVTPHPIIFFMDDVLRDTRPSSIPATTNQQSPFPAEPVDLFPPTEGMSPPELPPTVTGPSTQTLDISSVRLPFPAMATLQGLEFGTVITINKELRGDEAKGSRLIGKAQGMYVGSWEDGSNHMVAMTVRFANGGFKDSLNLFGVDRSDVAADESHIAVIGGTGKYSGANGYATVKDVTPDSASDQYAAHEPPPAGKNLLKFTVYLISY</sequence>
<dbReference type="Proteomes" id="UP000189703">
    <property type="component" value="Unplaced"/>
</dbReference>
<accession>A0A1U8ACX6</accession>
<comment type="subcellular location">
    <subcellularLocation>
        <location evidence="4">Secreted</location>
        <location evidence="4">Extracellular space</location>
        <location evidence="4">Apoplast</location>
    </subcellularLocation>
</comment>
<keyword evidence="3 4" id="KW-0964">Secreted</keyword>
<dbReference type="GO" id="GO:0048046">
    <property type="term" value="C:apoplast"/>
    <property type="evidence" value="ECO:0007669"/>
    <property type="project" value="UniProtKB-SubCell"/>
</dbReference>
<evidence type="ECO:0000256" key="1">
    <source>
        <dbReference type="ARBA" id="ARBA00010746"/>
    </source>
</evidence>
<evidence type="ECO:0000256" key="3">
    <source>
        <dbReference type="ARBA" id="ARBA00022525"/>
    </source>
</evidence>
<dbReference type="AlphaFoldDB" id="A0A1U8ACX6"/>
<evidence type="ECO:0000256" key="2">
    <source>
        <dbReference type="ARBA" id="ARBA00011738"/>
    </source>
</evidence>
<dbReference type="GO" id="GO:0009699">
    <property type="term" value="P:phenylpropanoid biosynthetic process"/>
    <property type="evidence" value="ECO:0007669"/>
    <property type="project" value="UniProtKB-ARBA"/>
</dbReference>
<keyword evidence="5" id="KW-1185">Reference proteome</keyword>
<evidence type="ECO:0000313" key="6">
    <source>
        <dbReference type="RefSeq" id="XP_010260029.1"/>
    </source>
</evidence>
<dbReference type="RefSeq" id="XP_010260029.1">
    <property type="nucleotide sequence ID" value="XM_010261727.2"/>
</dbReference>
<dbReference type="OMA" id="HNHARHE"/>
<dbReference type="KEGG" id="nnu:104599259"/>
<comment type="function">
    <text evidence="4">Dirigent proteins impart stereoselectivity on the phenoxy radical-coupling reaction, yielding optically active lignans from two molecules of coniferyl alcohol in the biosynthesis of lignans, flavonolignans, and alkaloids and thus plays a central role in plant secondary metabolism.</text>
</comment>
<dbReference type="PANTHER" id="PTHR46215">
    <property type="entry name" value="DIRIGENT PROTEIN 24-RELATED"/>
    <property type="match status" value="1"/>
</dbReference>
<name>A0A1U8ACX6_NELNU</name>
<keyword evidence="4" id="KW-0732">Signal</keyword>
<dbReference type="Pfam" id="PF03018">
    <property type="entry name" value="Dirigent"/>
    <property type="match status" value="1"/>
</dbReference>
<dbReference type="OrthoDB" id="1685727at2759"/>
<comment type="subunit">
    <text evidence="2 4">Homodimer.</text>
</comment>
<dbReference type="InterPro" id="IPR044859">
    <property type="entry name" value="Allene_oxi_cyc_Dirigent"/>
</dbReference>
<evidence type="ECO:0000313" key="5">
    <source>
        <dbReference type="Proteomes" id="UP000189703"/>
    </source>
</evidence>
<dbReference type="InterPro" id="IPR004265">
    <property type="entry name" value="Dirigent"/>
</dbReference>
<feature type="signal peptide" evidence="4">
    <location>
        <begin position="1"/>
        <end position="25"/>
    </location>
</feature>
<dbReference type="PANTHER" id="PTHR46215:SF17">
    <property type="entry name" value="DIRIGENT PROTEIN"/>
    <property type="match status" value="1"/>
</dbReference>
<proteinExistence type="inferred from homology"/>
<dbReference type="GeneID" id="104599259"/>
<dbReference type="Gene3D" id="2.40.480.10">
    <property type="entry name" value="Allene oxide cyclase-like"/>
    <property type="match status" value="1"/>
</dbReference>
<gene>
    <name evidence="6" type="primary">LOC104599259</name>
</gene>
<organism evidence="5 6">
    <name type="scientific">Nelumbo nucifera</name>
    <name type="common">Sacred lotus</name>
    <dbReference type="NCBI Taxonomy" id="4432"/>
    <lineage>
        <taxon>Eukaryota</taxon>
        <taxon>Viridiplantae</taxon>
        <taxon>Streptophyta</taxon>
        <taxon>Embryophyta</taxon>
        <taxon>Tracheophyta</taxon>
        <taxon>Spermatophyta</taxon>
        <taxon>Magnoliopsida</taxon>
        <taxon>Proteales</taxon>
        <taxon>Nelumbonaceae</taxon>
        <taxon>Nelumbo</taxon>
    </lineage>
</organism>
<comment type="similarity">
    <text evidence="1 4">Belongs to the plant dirigent protein family.</text>
</comment>
<evidence type="ECO:0000256" key="4">
    <source>
        <dbReference type="RuleBase" id="RU363099"/>
    </source>
</evidence>